<name>A0ABY2GS84_9HYPO</name>
<protein>
    <recommendedName>
        <fullName evidence="1">DUF3669 domain-containing protein</fullName>
    </recommendedName>
</protein>
<dbReference type="RefSeq" id="XP_073554653.1">
    <property type="nucleotide sequence ID" value="XM_073706704.1"/>
</dbReference>
<gene>
    <name evidence="2" type="ORF">CCMA1212_009629</name>
</gene>
<comment type="caution">
    <text evidence="2">The sequence shown here is derived from an EMBL/GenBank/DDBJ whole genome shotgun (WGS) entry which is preliminary data.</text>
</comment>
<dbReference type="Proteomes" id="UP001642720">
    <property type="component" value="Unassembled WGS sequence"/>
</dbReference>
<reference evidence="2 3" key="1">
    <citation type="submission" date="2018-01" db="EMBL/GenBank/DDBJ databases">
        <title>Genome characterization of the sugarcane-associated fungus Trichoderma ghanense CCMA-1212 and their application in lignocelulose bioconversion.</title>
        <authorList>
            <person name="Steindorff A.S."/>
            <person name="Mendes T.D."/>
            <person name="Vilela E.S.D."/>
            <person name="Rodrigues D.S."/>
            <person name="Formighieri E.F."/>
            <person name="Melo I.S."/>
            <person name="Favaro L.C.L."/>
        </authorList>
    </citation>
    <scope>NUCLEOTIDE SEQUENCE [LARGE SCALE GENOMIC DNA]</scope>
    <source>
        <strain evidence="2 3">CCMA-1212</strain>
    </source>
</reference>
<keyword evidence="3" id="KW-1185">Reference proteome</keyword>
<dbReference type="EMBL" id="PPTA01000019">
    <property type="protein sequence ID" value="TFA98451.1"/>
    <property type="molecule type" value="Genomic_DNA"/>
</dbReference>
<evidence type="ECO:0000313" key="3">
    <source>
        <dbReference type="Proteomes" id="UP001642720"/>
    </source>
</evidence>
<evidence type="ECO:0000259" key="1">
    <source>
        <dbReference type="Pfam" id="PF12417"/>
    </source>
</evidence>
<organism evidence="2 3">
    <name type="scientific">Trichoderma ghanense</name>
    <dbReference type="NCBI Taxonomy" id="65468"/>
    <lineage>
        <taxon>Eukaryota</taxon>
        <taxon>Fungi</taxon>
        <taxon>Dikarya</taxon>
        <taxon>Ascomycota</taxon>
        <taxon>Pezizomycotina</taxon>
        <taxon>Sordariomycetes</taxon>
        <taxon>Hypocreomycetidae</taxon>
        <taxon>Hypocreales</taxon>
        <taxon>Hypocreaceae</taxon>
        <taxon>Trichoderma</taxon>
    </lineage>
</organism>
<dbReference type="PANTHER" id="PTHR40780">
    <property type="entry name" value="DUF3669 DOMAIN-CONTAINING PROTEIN"/>
    <property type="match status" value="1"/>
</dbReference>
<dbReference type="GeneID" id="300581154"/>
<sequence>MPANQRRLGTSSESYPISPTLENDISANLRLCSLLSTVEQQDNTQEPGDLGELEQQLSSMLSLRSWVSTTPSNAQQHTAAQSRRTSAFKKIGAGACGAIYAQDGKSLVVKVSKANDDSLWNDYKMHTRISSMFSKGGFREIKIPEVYFFVPRDDPRYFEHNPELAQAASQVCNLPASVLVSERILPLAKRTRKLLIEKYCAPRIKQAAFSDTANRDCLVRPYLGSMQGKIGGLFFSLRNFKMHLNQMVYLRLDVESMASSMGTAMAIMHWEARTDARDVEFVLGSSSKKTSAQLSLEELEKIQHPTYTGPPSYITEDFFHRSTDLWLLDFNQVRMITMDEAGVAQAVEAARINDPYLPKPLGDSDIEKIIWNAFSEHYIRAADFILADSQGLLRLPRLFIRGLIEAQEEKKKRDF</sequence>
<accession>A0ABY2GS84</accession>
<feature type="domain" description="DUF3669" evidence="1">
    <location>
        <begin position="325"/>
        <end position="389"/>
    </location>
</feature>
<dbReference type="Pfam" id="PF12417">
    <property type="entry name" value="DUF3669"/>
    <property type="match status" value="1"/>
</dbReference>
<dbReference type="InterPro" id="IPR022137">
    <property type="entry name" value="Znf_prot_DUF3669"/>
</dbReference>
<dbReference type="PANTHER" id="PTHR40780:SF2">
    <property type="entry name" value="DUF3669 DOMAIN-CONTAINING PROTEIN"/>
    <property type="match status" value="1"/>
</dbReference>
<proteinExistence type="predicted"/>
<evidence type="ECO:0000313" key="2">
    <source>
        <dbReference type="EMBL" id="TFA98451.1"/>
    </source>
</evidence>